<accession>A0A5B9MI30</accession>
<dbReference type="EMBL" id="CP036264">
    <property type="protein sequence ID" value="QEG00150.1"/>
    <property type="molecule type" value="Genomic_DNA"/>
</dbReference>
<evidence type="ECO:0000313" key="2">
    <source>
        <dbReference type="Proteomes" id="UP000321353"/>
    </source>
</evidence>
<reference evidence="1 2" key="1">
    <citation type="submission" date="2019-02" db="EMBL/GenBank/DDBJ databases">
        <title>Planctomycetal bacteria perform biofilm scaping via a novel small molecule.</title>
        <authorList>
            <person name="Jeske O."/>
            <person name="Boedeker C."/>
            <person name="Wiegand S."/>
            <person name="Breitling P."/>
            <person name="Kallscheuer N."/>
            <person name="Jogler M."/>
            <person name="Rohde M."/>
            <person name="Petersen J."/>
            <person name="Medema M.H."/>
            <person name="Surup F."/>
            <person name="Jogler C."/>
        </authorList>
    </citation>
    <scope>NUCLEOTIDE SEQUENCE [LARGE SCALE GENOMIC DNA]</scope>
    <source>
        <strain evidence="1 2">Mal15</strain>
    </source>
</reference>
<dbReference type="KEGG" id="smam:Mal15_42190"/>
<gene>
    <name evidence="1" type="ORF">Mal15_42190</name>
</gene>
<protein>
    <submittedName>
        <fullName evidence="1">Uncharacterized protein</fullName>
    </submittedName>
</protein>
<dbReference type="Proteomes" id="UP000321353">
    <property type="component" value="Chromosome"/>
</dbReference>
<dbReference type="AlphaFoldDB" id="A0A5B9MI30"/>
<evidence type="ECO:0000313" key="1">
    <source>
        <dbReference type="EMBL" id="QEG00150.1"/>
    </source>
</evidence>
<proteinExistence type="predicted"/>
<organism evidence="1 2">
    <name type="scientific">Stieleria maiorica</name>
    <dbReference type="NCBI Taxonomy" id="2795974"/>
    <lineage>
        <taxon>Bacteria</taxon>
        <taxon>Pseudomonadati</taxon>
        <taxon>Planctomycetota</taxon>
        <taxon>Planctomycetia</taxon>
        <taxon>Pirellulales</taxon>
        <taxon>Pirellulaceae</taxon>
        <taxon>Stieleria</taxon>
    </lineage>
</organism>
<keyword evidence="2" id="KW-1185">Reference proteome</keyword>
<sequence length="234" mass="26113">MAGKMNPPKESSGDLAHAATRGALGAIPFGGTAAVEIFNRIVAPPLERRRDEWRRRVGERLDALEQSGKVDVDSLHENDVFVTTLMHASHAAVRNHREEKLKALGNAVLNAALPEAIDEHLQQMFIHYVDEFTVWHIRILHLFNDPVAWFQIHEVQPPTSVVTGSLSKLVTSAYPELSNQHDFYELVCKDLSDRKLSGGGSNLHIQIGPDGMWRSHTTEIGKQFIKFISDLPAD</sequence>
<name>A0A5B9MI30_9BACT</name>